<accession>A0A6J4QEN4</accession>
<dbReference type="SUPFAM" id="SSF53474">
    <property type="entry name" value="alpha/beta-Hydrolases"/>
    <property type="match status" value="1"/>
</dbReference>
<organism evidence="2">
    <name type="scientific">uncultured Rubrobacteraceae bacterium</name>
    <dbReference type="NCBI Taxonomy" id="349277"/>
    <lineage>
        <taxon>Bacteria</taxon>
        <taxon>Bacillati</taxon>
        <taxon>Actinomycetota</taxon>
        <taxon>Rubrobacteria</taxon>
        <taxon>Rubrobacterales</taxon>
        <taxon>Rubrobacteraceae</taxon>
        <taxon>environmental samples</taxon>
    </lineage>
</organism>
<dbReference type="InterPro" id="IPR000073">
    <property type="entry name" value="AB_hydrolase_1"/>
</dbReference>
<reference evidence="2" key="1">
    <citation type="submission" date="2020-02" db="EMBL/GenBank/DDBJ databases">
        <authorList>
            <person name="Meier V. D."/>
        </authorList>
    </citation>
    <scope>NUCLEOTIDE SEQUENCE</scope>
    <source>
        <strain evidence="2">AVDCRST_MAG55</strain>
    </source>
</reference>
<dbReference type="Gene3D" id="3.40.50.1820">
    <property type="entry name" value="alpha/beta hydrolase"/>
    <property type="match status" value="1"/>
</dbReference>
<dbReference type="EMBL" id="CADCUZ010000151">
    <property type="protein sequence ID" value="CAA9435511.1"/>
    <property type="molecule type" value="Genomic_DNA"/>
</dbReference>
<protein>
    <submittedName>
        <fullName evidence="2">Hydrolase, alpha/beta fold family</fullName>
    </submittedName>
</protein>
<dbReference type="AlphaFoldDB" id="A0A6J4QEN4"/>
<gene>
    <name evidence="2" type="ORF">AVDCRST_MAG55-2982</name>
</gene>
<feature type="domain" description="AB hydrolase-1" evidence="1">
    <location>
        <begin position="48"/>
        <end position="276"/>
    </location>
</feature>
<sequence length="290" mass="31187">MGTTAVRQKAGGRYPDPMPKIKGENVVESRHFGVSMWYREIGEGTADPLLLLHAFPLNGKMFEPQIEALSADRRVILPDFPGFGRSPRTPAQPDVGYYAGCVRGLLDRLDIPRVVVGGVSMGGYVAFECVRSFPERISGLVLANTRPDPDSEEIRSARKEMALRVAKDGIGILPGLQMERLLSPHTRENDGGLVEKVRAIILENTPAGAVAALGAMRERPDSTATLGEIAVPTLVIGGEDDSISSPKAMGEMAEKIPGSRHVTLPNVGHLSNLENPDGFNGAVRMLLGEM</sequence>
<dbReference type="Pfam" id="PF00561">
    <property type="entry name" value="Abhydrolase_1"/>
    <property type="match status" value="1"/>
</dbReference>
<name>A0A6J4QEN4_9ACTN</name>
<evidence type="ECO:0000259" key="1">
    <source>
        <dbReference type="Pfam" id="PF00561"/>
    </source>
</evidence>
<dbReference type="GO" id="GO:0016787">
    <property type="term" value="F:hydrolase activity"/>
    <property type="evidence" value="ECO:0007669"/>
    <property type="project" value="UniProtKB-KW"/>
</dbReference>
<proteinExistence type="predicted"/>
<dbReference type="InterPro" id="IPR029058">
    <property type="entry name" value="AB_hydrolase_fold"/>
</dbReference>
<evidence type="ECO:0000313" key="2">
    <source>
        <dbReference type="EMBL" id="CAA9435511.1"/>
    </source>
</evidence>
<keyword evidence="2" id="KW-0378">Hydrolase</keyword>
<dbReference type="PANTHER" id="PTHR43798">
    <property type="entry name" value="MONOACYLGLYCEROL LIPASE"/>
    <property type="match status" value="1"/>
</dbReference>
<dbReference type="PRINTS" id="PR00111">
    <property type="entry name" value="ABHYDROLASE"/>
</dbReference>
<dbReference type="InterPro" id="IPR050266">
    <property type="entry name" value="AB_hydrolase_sf"/>
</dbReference>